<dbReference type="InterPro" id="IPR000300">
    <property type="entry name" value="IPPc"/>
</dbReference>
<dbReference type="Pfam" id="PF22669">
    <property type="entry name" value="Exo_endo_phos2"/>
    <property type="match status" value="1"/>
</dbReference>
<feature type="compositionally biased region" description="Basic and acidic residues" evidence="1">
    <location>
        <begin position="140"/>
        <end position="164"/>
    </location>
</feature>
<dbReference type="GO" id="GO:0046856">
    <property type="term" value="P:phosphatidylinositol dephosphorylation"/>
    <property type="evidence" value="ECO:0007669"/>
    <property type="project" value="InterPro"/>
</dbReference>
<dbReference type="Proteomes" id="UP001208570">
    <property type="component" value="Unassembled WGS sequence"/>
</dbReference>
<gene>
    <name evidence="3" type="ORF">LSH36_156g01011</name>
</gene>
<feature type="compositionally biased region" description="Acidic residues" evidence="1">
    <location>
        <begin position="120"/>
        <end position="134"/>
    </location>
</feature>
<feature type="region of interest" description="Disordered" evidence="1">
    <location>
        <begin position="244"/>
        <end position="287"/>
    </location>
</feature>
<evidence type="ECO:0000256" key="1">
    <source>
        <dbReference type="SAM" id="MobiDB-lite"/>
    </source>
</evidence>
<feature type="domain" description="Inositol polyphosphate-related phosphatase" evidence="2">
    <location>
        <begin position="364"/>
        <end position="627"/>
    </location>
</feature>
<dbReference type="PANTHER" id="PTHR47039">
    <property type="entry name" value="INOSITOL POLYPHOSPHATE 5-PHOSPHATASE E"/>
    <property type="match status" value="1"/>
</dbReference>
<evidence type="ECO:0000313" key="3">
    <source>
        <dbReference type="EMBL" id="KAK2159198.1"/>
    </source>
</evidence>
<accession>A0AAD9JTV2</accession>
<organism evidence="3 4">
    <name type="scientific">Paralvinella palmiformis</name>
    <dbReference type="NCBI Taxonomy" id="53620"/>
    <lineage>
        <taxon>Eukaryota</taxon>
        <taxon>Metazoa</taxon>
        <taxon>Spiralia</taxon>
        <taxon>Lophotrochozoa</taxon>
        <taxon>Annelida</taxon>
        <taxon>Polychaeta</taxon>
        <taxon>Sedentaria</taxon>
        <taxon>Canalipalpata</taxon>
        <taxon>Terebellida</taxon>
        <taxon>Terebelliformia</taxon>
        <taxon>Alvinellidae</taxon>
        <taxon>Paralvinella</taxon>
    </lineage>
</organism>
<sequence length="669" mass="76620">MSGTPRSARVKKKSALSRLAERSGNTPRGSLGSDPEMTPPSPRVNRHDDLIDTLYRQRLSAEAQSTASDNYKRGNHYDRTDSDEGIEMNTAPDEIVSEQLRGSLTKHRSLAIGSKKLLQSDDEVSDDDNEDDDLQSSYSKGEKRYRDQNSDSDDLKGRGHKEPLRSSPQYADHTNERPRSRLGYDADVNLSGRYQQQHRNSSDDDDYKPDSKSEQSLDLGKRLSMKHTGDNLTMLYHDALMRHESDSQRNDLDSDSERDDGLADLKHHSPSPPKYSDRSPEHHTYSHKISSASLMSTISSRTFMLDGDKPDPFAEQSQDSLQSTSVLPLISTKEARNRSFLVGSVTSSGSILGPEELERFFPDRKMRIFIGTWNMCELKAVPSCIDDFILPDTSEYVHDMYVIGTQESCPNRREWVIKLQETLGPHHVLLYAATHGVLYLCIFIRKDLIWYTSAHDGHAKDRIADYHKICSSLQLPKTRSHNRRQANGDVTARFDCVFWLGDLNFRMQKERDRISNKLKAIESQDIPHFDELMSYDELFIARNEGLAFVDFLEGRIKFRPTYKYDIGTDEFDTSKKMRIPSYTDRILFRCQKKNGITCLHYDSAQDVRISDHRPVYGMYEVNLRPGRDNIPLSVAQFDKEVWLEGMRRRAFSRDVSPGMQQNSSVCNIQ</sequence>
<proteinExistence type="predicted"/>
<comment type="caution">
    <text evidence="3">The sequence shown here is derived from an EMBL/GenBank/DDBJ whole genome shotgun (WGS) entry which is preliminary data.</text>
</comment>
<reference evidence="3" key="1">
    <citation type="journal article" date="2023" name="Mol. Biol. Evol.">
        <title>Third-Generation Sequencing Reveals the Adaptive Role of the Epigenome in Three Deep-Sea Polychaetes.</title>
        <authorList>
            <person name="Perez M."/>
            <person name="Aroh O."/>
            <person name="Sun Y."/>
            <person name="Lan Y."/>
            <person name="Juniper S.K."/>
            <person name="Young C.R."/>
            <person name="Angers B."/>
            <person name="Qian P.Y."/>
        </authorList>
    </citation>
    <scope>NUCLEOTIDE SEQUENCE</scope>
    <source>
        <strain evidence="3">P08H-3</strain>
    </source>
</reference>
<dbReference type="SMART" id="SM00128">
    <property type="entry name" value="IPPc"/>
    <property type="match status" value="1"/>
</dbReference>
<keyword evidence="4" id="KW-1185">Reference proteome</keyword>
<feature type="region of interest" description="Disordered" evidence="1">
    <location>
        <begin position="1"/>
        <end position="225"/>
    </location>
</feature>
<dbReference type="Gene3D" id="3.60.10.10">
    <property type="entry name" value="Endonuclease/exonuclease/phosphatase"/>
    <property type="match status" value="2"/>
</dbReference>
<dbReference type="PANTHER" id="PTHR47039:SF1">
    <property type="entry name" value="INOSITOL POLYPHOSPHATE 5-PHOSPHATASE E"/>
    <property type="match status" value="1"/>
</dbReference>
<dbReference type="InterPro" id="IPR036691">
    <property type="entry name" value="Endo/exonu/phosph_ase_sf"/>
</dbReference>
<name>A0AAD9JTV2_9ANNE</name>
<evidence type="ECO:0000259" key="2">
    <source>
        <dbReference type="SMART" id="SM00128"/>
    </source>
</evidence>
<feature type="compositionally biased region" description="Basic and acidic residues" evidence="1">
    <location>
        <begin position="173"/>
        <end position="184"/>
    </location>
</feature>
<dbReference type="AlphaFoldDB" id="A0AAD9JTV2"/>
<dbReference type="GO" id="GO:0016791">
    <property type="term" value="F:phosphatase activity"/>
    <property type="evidence" value="ECO:0007669"/>
    <property type="project" value="InterPro"/>
</dbReference>
<dbReference type="EMBL" id="JAODUP010000156">
    <property type="protein sequence ID" value="KAK2159198.1"/>
    <property type="molecule type" value="Genomic_DNA"/>
</dbReference>
<protein>
    <recommendedName>
        <fullName evidence="2">Inositol polyphosphate-related phosphatase domain-containing protein</fullName>
    </recommendedName>
</protein>
<evidence type="ECO:0000313" key="4">
    <source>
        <dbReference type="Proteomes" id="UP001208570"/>
    </source>
</evidence>
<dbReference type="InterPro" id="IPR053321">
    <property type="entry name" value="IPP-5-Phosphatase_Type_IV"/>
</dbReference>
<feature type="compositionally biased region" description="Basic and acidic residues" evidence="1">
    <location>
        <begin position="70"/>
        <end position="82"/>
    </location>
</feature>
<feature type="compositionally biased region" description="Basic and acidic residues" evidence="1">
    <location>
        <begin position="208"/>
        <end position="221"/>
    </location>
</feature>
<dbReference type="SUPFAM" id="SSF56219">
    <property type="entry name" value="DNase I-like"/>
    <property type="match status" value="1"/>
</dbReference>
<feature type="compositionally biased region" description="Basic and acidic residues" evidence="1">
    <location>
        <begin position="275"/>
        <end position="284"/>
    </location>
</feature>